<gene>
    <name evidence="2" type="ORF">ACFQ2I_00610</name>
</gene>
<organism evidence="2 3">
    <name type="scientific">Paenibacillus chungangensis</name>
    <dbReference type="NCBI Taxonomy" id="696535"/>
    <lineage>
        <taxon>Bacteria</taxon>
        <taxon>Bacillati</taxon>
        <taxon>Bacillota</taxon>
        <taxon>Bacilli</taxon>
        <taxon>Bacillales</taxon>
        <taxon>Paenibacillaceae</taxon>
        <taxon>Paenibacillus</taxon>
    </lineage>
</organism>
<evidence type="ECO:0000313" key="2">
    <source>
        <dbReference type="EMBL" id="MFD0957894.1"/>
    </source>
</evidence>
<feature type="domain" description="SLH" evidence="1">
    <location>
        <begin position="1318"/>
        <end position="1389"/>
    </location>
</feature>
<name>A0ABW3HK60_9BACL</name>
<dbReference type="Pfam" id="PF00395">
    <property type="entry name" value="SLH"/>
    <property type="match status" value="1"/>
</dbReference>
<dbReference type="Proteomes" id="UP001596989">
    <property type="component" value="Unassembled WGS sequence"/>
</dbReference>
<accession>A0ABW3HK60</accession>
<dbReference type="InterPro" id="IPR001119">
    <property type="entry name" value="SLH_dom"/>
</dbReference>
<keyword evidence="3" id="KW-1185">Reference proteome</keyword>
<feature type="domain" description="SLH" evidence="1">
    <location>
        <begin position="1249"/>
        <end position="1312"/>
    </location>
</feature>
<feature type="domain" description="SLH" evidence="1">
    <location>
        <begin position="1178"/>
        <end position="1242"/>
    </location>
</feature>
<sequence>MRRALAVLLTFVLMITLLPVYSTPQTASAAGAYFLFPNENDTRANARIVSSRTIQLQGTINGVVGNSISYNVKQVTAVGLEDDLNSTEEITTGIQTTGDNNITVSSVILFPGMNKITFKGIAGASTVSESIYIEYRDSPMLYDLKVTFENRDYDMLESQPTMLYSTAPNVQNEGYIVITGKAPNASKVNVDINGRSYDFNVSTAENNNRFSTSQLTIDKGINNITFKVFNGGQIVETTRQVAFYNGEVTYYNMKLKDSDDKTTELKPGVDFSTGSAAGLQVTGTAIIPLPLHDLNNDPNVTIDYTDAVAFQSALEQLLAAEVQGGTGEIAPIAGSVTYAPAVIEANTKFITVQFAYNLPTLAFDVKKQIRFKAPNLTQFNRTGWTDFTLRDNSKAYIHDINYLSGFDSTMTEDIDTDNVEANNDSRILSLQGTDIPASGVDVYSVPMGIELLIGNYDSITGSINGGFANLKGIVELDTMPTSTLVSYKMVMSQGNTATPLTQVVTRTVNNEPISFVRVFLEIQKLPKSGTNELLFNLLHADASTAVHEIIARLLYGPYMKFDTVVNGMDVKFDTVNETSESLLNKLGNLSGQLFNVVNDSEIRYEPVTTPSPLSQTVFMYVNNVEVPLEQVGTSKMTFQPKGIGTDAVKEQLTGILNKAGTNTIKFVFRSDSNNYEATLKLNIVPTNLPVIPAPDTDGIYPYIGVWPPQPNDPRFTKSGTVFTTKEADFNVYGTFDFVDLGDETQFENNLTNLENRNNYIVTISSPNWATSVEWDLNKEFQPVFADRTDAGIVQNSGNSPITPFADISFYYDVDKESFFFDIKGQKMPEDGSTMVYVISVFNAGEYGPRATYRLEVNPISIPYSIKSPISEQRITNKNFVEVIISSPGADSIIVDKEIAEKVTFRDYTSNGEVLTEAFRAVVKDLRPNRETEIDFTIQRGEDTIDQVLTVKYVPTNIPGAQMLETMSKKHKLFNSALELEFSKSTQLIRPGYNDPTQHATQVYNGNEILFAIANPDDGIVDRHQYEGQPPNYSANSQAEGNLHIGYRFQDQARQFIKASPLFWIDAGLADDPDPTSGGYDPITSGIDPFPFPNLVGKYEGSFASRWNQFGRELIPSEPGELTITYDSNIVQSAGTTITVFRFDPFNSTWENIGGVVNDKKRTVTVPFTKFGYYVAVKLTRGFNDITDHPYAREAMEAIFSKGIMNAVDPIGMFGGDRYVTRGEFTRMIVRAMDLPLNYTGEAHFTYYPETITNANNASAIYDYRYIETAARAGIVNGKRPGFFDEDVELTRQEAATIMARALQLKLETDSDKAKKALDKVFKDSGSFDFYSIPSVIAIQKKGFIQGKLINPDEPKEGSVFEPRARLLRSDAAIIMARVMNDMKKLPPIYN</sequence>
<dbReference type="RefSeq" id="WP_377561503.1">
    <property type="nucleotide sequence ID" value="NZ_JBHTJZ010000002.1"/>
</dbReference>
<protein>
    <submittedName>
        <fullName evidence="2">S-layer homology domain-containing protein</fullName>
    </submittedName>
</protein>
<evidence type="ECO:0000259" key="1">
    <source>
        <dbReference type="PROSITE" id="PS51272"/>
    </source>
</evidence>
<evidence type="ECO:0000313" key="3">
    <source>
        <dbReference type="Proteomes" id="UP001596989"/>
    </source>
</evidence>
<proteinExistence type="predicted"/>
<dbReference type="PROSITE" id="PS51272">
    <property type="entry name" value="SLH"/>
    <property type="match status" value="3"/>
</dbReference>
<comment type="caution">
    <text evidence="2">The sequence shown here is derived from an EMBL/GenBank/DDBJ whole genome shotgun (WGS) entry which is preliminary data.</text>
</comment>
<dbReference type="EMBL" id="JBHTJZ010000002">
    <property type="protein sequence ID" value="MFD0957894.1"/>
    <property type="molecule type" value="Genomic_DNA"/>
</dbReference>
<reference evidence="3" key="1">
    <citation type="journal article" date="2019" name="Int. J. Syst. Evol. Microbiol.">
        <title>The Global Catalogue of Microorganisms (GCM) 10K type strain sequencing project: providing services to taxonomists for standard genome sequencing and annotation.</title>
        <authorList>
            <consortium name="The Broad Institute Genomics Platform"/>
            <consortium name="The Broad Institute Genome Sequencing Center for Infectious Disease"/>
            <person name="Wu L."/>
            <person name="Ma J."/>
        </authorList>
    </citation>
    <scope>NUCLEOTIDE SEQUENCE [LARGE SCALE GENOMIC DNA]</scope>
    <source>
        <strain evidence="3">CCUG 59129</strain>
    </source>
</reference>